<evidence type="ECO:0000256" key="1">
    <source>
        <dbReference type="SAM" id="MobiDB-lite"/>
    </source>
</evidence>
<evidence type="ECO:0000313" key="3">
    <source>
        <dbReference type="Proteomes" id="UP000298017"/>
    </source>
</evidence>
<dbReference type="GeneID" id="93232603"/>
<protein>
    <submittedName>
        <fullName evidence="2">Bifunctional (P)ppGpp synthetase/guanosine-3',5'-bis(Diphosphate) 3'-pyrophosphohydrolase</fullName>
    </submittedName>
</protein>
<organism evidence="2 3">
    <name type="scientific">Kocuria rhizophila</name>
    <dbReference type="NCBI Taxonomy" id="72000"/>
    <lineage>
        <taxon>Bacteria</taxon>
        <taxon>Bacillati</taxon>
        <taxon>Actinomycetota</taxon>
        <taxon>Actinomycetes</taxon>
        <taxon>Micrococcales</taxon>
        <taxon>Micrococcaceae</taxon>
        <taxon>Kocuria</taxon>
    </lineage>
</organism>
<dbReference type="Gene3D" id="1.10.3210.10">
    <property type="entry name" value="Hypothetical protein af1432"/>
    <property type="match status" value="1"/>
</dbReference>
<keyword evidence="3" id="KW-1185">Reference proteome</keyword>
<feature type="region of interest" description="Disordered" evidence="1">
    <location>
        <begin position="1"/>
        <end position="27"/>
    </location>
</feature>
<dbReference type="PANTHER" id="PTHR46246">
    <property type="entry name" value="GUANOSINE-3',5'-BIS(DIPHOSPHATE) 3'-PYROPHOSPHOHYDROLASE MESH1"/>
    <property type="match status" value="1"/>
</dbReference>
<sequence>MSTLTDRARDIATRAHRGQTDKTGADYIDHPRRVAERVRQYAAADQQEAAQVVAWLHDVVEDTGVTLDDLREDFPANVVAGVDAMTRRPGEDGDDYYRRVAAHPLARAVKQADLDDNTDPARTALLDEDTRARLARKYAHAREVLAAG</sequence>
<reference evidence="2 3" key="1">
    <citation type="submission" date="2019-03" db="EMBL/GenBank/DDBJ databases">
        <title>Genome Sequencing and Assembly of Various Microbes Isolated from Alder Root Nodule.</title>
        <authorList>
            <person name="Swanson E."/>
            <person name="Sevigny J.L."/>
            <person name="Pesce C."/>
            <person name="Davis I."/>
            <person name="Kleiner V."/>
            <person name="Tisa L."/>
        </authorList>
    </citation>
    <scope>NUCLEOTIDE SEQUENCE [LARGE SCALE GENOMIC DNA]</scope>
    <source>
        <strain evidence="2 3">4R-31</strain>
    </source>
</reference>
<dbReference type="AlphaFoldDB" id="A0AAX2SCR4"/>
<dbReference type="InterPro" id="IPR052194">
    <property type="entry name" value="MESH1"/>
</dbReference>
<proteinExistence type="predicted"/>
<name>A0AAX2SCR4_KOCRH</name>
<dbReference type="PANTHER" id="PTHR46246:SF1">
    <property type="entry name" value="GUANOSINE-3',5'-BIS(DIPHOSPHATE) 3'-PYROPHOSPHOHYDROLASE MESH1"/>
    <property type="match status" value="1"/>
</dbReference>
<dbReference type="EMBL" id="SPNK01000009">
    <property type="protein sequence ID" value="TFI00559.1"/>
    <property type="molecule type" value="Genomic_DNA"/>
</dbReference>
<gene>
    <name evidence="2" type="ORF">E4P33_09175</name>
</gene>
<dbReference type="RefSeq" id="WP_019310058.1">
    <property type="nucleotide sequence ID" value="NZ_CAJFZU010000006.1"/>
</dbReference>
<accession>A0AAX2SCR4</accession>
<dbReference type="Pfam" id="PF13328">
    <property type="entry name" value="HD_4"/>
    <property type="match status" value="1"/>
</dbReference>
<evidence type="ECO:0000313" key="2">
    <source>
        <dbReference type="EMBL" id="TFI00559.1"/>
    </source>
</evidence>
<dbReference type="GO" id="GO:0008893">
    <property type="term" value="F:guanosine-3',5'-bis(diphosphate) 3'-diphosphatase activity"/>
    <property type="evidence" value="ECO:0007669"/>
    <property type="project" value="TreeGrafter"/>
</dbReference>
<dbReference type="Proteomes" id="UP000298017">
    <property type="component" value="Unassembled WGS sequence"/>
</dbReference>
<dbReference type="SUPFAM" id="SSF109604">
    <property type="entry name" value="HD-domain/PDEase-like"/>
    <property type="match status" value="1"/>
</dbReference>
<comment type="caution">
    <text evidence="2">The sequence shown here is derived from an EMBL/GenBank/DDBJ whole genome shotgun (WGS) entry which is preliminary data.</text>
</comment>